<comment type="caution">
    <text evidence="14">The sequence shown here is derived from an EMBL/GenBank/DDBJ whole genome shotgun (WGS) entry which is preliminary data.</text>
</comment>
<dbReference type="InterPro" id="IPR050826">
    <property type="entry name" value="Krueppel_C2H2_ZnFinger"/>
</dbReference>
<feature type="compositionally biased region" description="Polar residues" evidence="12">
    <location>
        <begin position="323"/>
        <end position="333"/>
    </location>
</feature>
<feature type="compositionally biased region" description="Polar residues" evidence="12">
    <location>
        <begin position="231"/>
        <end position="242"/>
    </location>
</feature>
<keyword evidence="3" id="KW-0479">Metal-binding</keyword>
<evidence type="ECO:0000313" key="15">
    <source>
        <dbReference type="Proteomes" id="UP001152320"/>
    </source>
</evidence>
<evidence type="ECO:0000256" key="10">
    <source>
        <dbReference type="ARBA" id="ARBA00023242"/>
    </source>
</evidence>
<evidence type="ECO:0000256" key="3">
    <source>
        <dbReference type="ARBA" id="ARBA00022723"/>
    </source>
</evidence>
<evidence type="ECO:0000256" key="9">
    <source>
        <dbReference type="ARBA" id="ARBA00023163"/>
    </source>
</evidence>
<evidence type="ECO:0000256" key="4">
    <source>
        <dbReference type="ARBA" id="ARBA00022737"/>
    </source>
</evidence>
<feature type="compositionally biased region" description="Polar residues" evidence="12">
    <location>
        <begin position="260"/>
        <end position="280"/>
    </location>
</feature>
<dbReference type="PANTHER" id="PTHR24377">
    <property type="entry name" value="IP01015P-RELATED"/>
    <property type="match status" value="1"/>
</dbReference>
<keyword evidence="6" id="KW-0862">Zinc</keyword>
<feature type="domain" description="C2H2-type" evidence="13">
    <location>
        <begin position="821"/>
        <end position="848"/>
    </location>
</feature>
<feature type="domain" description="C2H2-type" evidence="13">
    <location>
        <begin position="680"/>
        <end position="707"/>
    </location>
</feature>
<evidence type="ECO:0000256" key="8">
    <source>
        <dbReference type="ARBA" id="ARBA00023125"/>
    </source>
</evidence>
<feature type="domain" description="C2H2-type" evidence="13">
    <location>
        <begin position="512"/>
        <end position="539"/>
    </location>
</feature>
<dbReference type="EMBL" id="JAIZAY010000001">
    <property type="protein sequence ID" value="KAJ8048734.1"/>
    <property type="molecule type" value="Genomic_DNA"/>
</dbReference>
<feature type="domain" description="C2H2-type" evidence="13">
    <location>
        <begin position="849"/>
        <end position="876"/>
    </location>
</feature>
<dbReference type="FunFam" id="3.30.160.60:FF:001498">
    <property type="entry name" value="Zinc finger protein 404"/>
    <property type="match status" value="1"/>
</dbReference>
<sequence length="965" mass="112531">MISTVKAELDEMQDDMDSTISFGDQQETYDEGFASQETRQHGRHSKQHSDKVEANAEEIDKESGLNHCERIGTVVCEGEEGVRSSLQISAEDIEQLQRAKRTEIDFDSHNLHETLRVVLRNTKAKKFHTDSERREMECDIAGNLEMNKTDSNSTLQEHRLQDNCRLSERQFKQSSLEKDQGEGNKTLYQDLQYEDIGGPVVGENSEWAKFLSHKSAESSYQTSYERRAYLENSSSQETSVQVTDDCGNEKEDSNNHEPQESTYSTKASLSTHENESNQGMEVSGADIDDTSHSGLCSENDEEENQPDSTESDVTVSGDELPVSDSSNHETSAGANEDESDCQTSIWRLQKSCVNNLTTGQRPDFLLTCETGTEQSHSTLTVRVPGNRKKSLKSLEVRSAQQPQQSKTSESEPSESSITEGEETSVNRSRYKCTVCETTFRRRVSLMNHRKTHVVPEMQRCRTCNRLVSPKETLFKRDTTRHDYFQCQFCESKSVRPSENWSRLRSCRSGKMFRCHFCKKKFSSMRCLIIHKITHNVKNQFLCQFCGKIFTGKQSLHVHERIHHNDIPFECQFCGKMFVQKMQMILHERKHQMVKRPLKPHCSQKNIVTKPVPLKKRVDTVGRPFQCHFCVKRFISKDHAVRHERSHFGERRFQCKFCAKRFISKSHVSQHERIHTGERPFKCQFCAKAFVQKTHCTQHERIHTGEKPYKCQFCEKRFLSKAHATIHERRIHAVESPFKCQLCSNICTTKSQLTQHKRIHTDERKFKHSFYNQTSQSNSQRITHERIHTREKPFQCSLCPKRYTQKSHMTFHEKLHTNERPFKCSFCEKRFVLKYHVEGHEKTHTGEREFKCHFCVKRFITKSQAKQHEKTHTAERKFKCSFCNKAFQLKSSRTIHERIHTNERPYECSFCAQRFIQQSHVICHERIHTNEKPFKCSFCEASFIQKCSLNYHEKVHIRQMAIKTKA</sequence>
<dbReference type="Gene3D" id="3.30.160.60">
    <property type="entry name" value="Classic Zinc Finger"/>
    <property type="match status" value="14"/>
</dbReference>
<feature type="region of interest" description="Disordered" evidence="12">
    <location>
        <begin position="372"/>
        <end position="424"/>
    </location>
</feature>
<dbReference type="SMART" id="SM00355">
    <property type="entry name" value="ZnF_C2H2"/>
    <property type="match status" value="15"/>
</dbReference>
<dbReference type="FunFam" id="3.30.160.60:FF:000446">
    <property type="entry name" value="Zinc finger protein"/>
    <property type="match status" value="1"/>
</dbReference>
<evidence type="ECO:0000259" key="13">
    <source>
        <dbReference type="PROSITE" id="PS50157"/>
    </source>
</evidence>
<keyword evidence="9" id="KW-0804">Transcription</keyword>
<evidence type="ECO:0000256" key="7">
    <source>
        <dbReference type="ARBA" id="ARBA00023015"/>
    </source>
</evidence>
<dbReference type="GO" id="GO:0003677">
    <property type="term" value="F:DNA binding"/>
    <property type="evidence" value="ECO:0007669"/>
    <property type="project" value="UniProtKB-KW"/>
</dbReference>
<feature type="domain" description="C2H2-type" evidence="13">
    <location>
        <begin position="652"/>
        <end position="679"/>
    </location>
</feature>
<dbReference type="AlphaFoldDB" id="A0A9Q1HJ33"/>
<feature type="domain" description="C2H2-type" evidence="13">
    <location>
        <begin position="540"/>
        <end position="567"/>
    </location>
</feature>
<evidence type="ECO:0000256" key="1">
    <source>
        <dbReference type="ARBA" id="ARBA00004123"/>
    </source>
</evidence>
<accession>A0A9Q1HJ33</accession>
<dbReference type="GO" id="GO:0008270">
    <property type="term" value="F:zinc ion binding"/>
    <property type="evidence" value="ECO:0007669"/>
    <property type="project" value="UniProtKB-KW"/>
</dbReference>
<keyword evidence="8" id="KW-0238">DNA-binding</keyword>
<evidence type="ECO:0000313" key="14">
    <source>
        <dbReference type="EMBL" id="KAJ8048734.1"/>
    </source>
</evidence>
<dbReference type="Pfam" id="PF00096">
    <property type="entry name" value="zf-C2H2"/>
    <property type="match status" value="2"/>
</dbReference>
<feature type="domain" description="C2H2-type" evidence="13">
    <location>
        <begin position="430"/>
        <end position="457"/>
    </location>
</feature>
<dbReference type="Proteomes" id="UP001152320">
    <property type="component" value="Chromosome 1"/>
</dbReference>
<feature type="domain" description="C2H2-type" evidence="13">
    <location>
        <begin position="737"/>
        <end position="764"/>
    </location>
</feature>
<reference evidence="14" key="1">
    <citation type="submission" date="2021-10" db="EMBL/GenBank/DDBJ databases">
        <title>Tropical sea cucumber genome reveals ecological adaptation and Cuvierian tubules defense mechanism.</title>
        <authorList>
            <person name="Chen T."/>
        </authorList>
    </citation>
    <scope>NUCLEOTIDE SEQUENCE</scope>
    <source>
        <strain evidence="14">Nanhai2018</strain>
        <tissue evidence="14">Muscle</tissue>
    </source>
</reference>
<comment type="similarity">
    <text evidence="2">Belongs to the krueppel C2H2-type zinc-finger protein family.</text>
</comment>
<dbReference type="OrthoDB" id="9411774at2759"/>
<evidence type="ECO:0000256" key="12">
    <source>
        <dbReference type="SAM" id="MobiDB-lite"/>
    </source>
</evidence>
<dbReference type="SUPFAM" id="SSF57667">
    <property type="entry name" value="beta-beta-alpha zinc fingers"/>
    <property type="match status" value="9"/>
</dbReference>
<feature type="domain" description="C2H2-type" evidence="13">
    <location>
        <begin position="905"/>
        <end position="932"/>
    </location>
</feature>
<organism evidence="14 15">
    <name type="scientific">Holothuria leucospilota</name>
    <name type="common">Black long sea cucumber</name>
    <name type="synonym">Mertensiothuria leucospilota</name>
    <dbReference type="NCBI Taxonomy" id="206669"/>
    <lineage>
        <taxon>Eukaryota</taxon>
        <taxon>Metazoa</taxon>
        <taxon>Echinodermata</taxon>
        <taxon>Eleutherozoa</taxon>
        <taxon>Echinozoa</taxon>
        <taxon>Holothuroidea</taxon>
        <taxon>Aspidochirotacea</taxon>
        <taxon>Aspidochirotida</taxon>
        <taxon>Holothuriidae</taxon>
        <taxon>Holothuria</taxon>
    </lineage>
</organism>
<feature type="domain" description="C2H2-type" evidence="13">
    <location>
        <begin position="877"/>
        <end position="904"/>
    </location>
</feature>
<dbReference type="FunFam" id="3.30.160.60:FF:000188">
    <property type="entry name" value="Zinc finger protein 787"/>
    <property type="match status" value="1"/>
</dbReference>
<protein>
    <recommendedName>
        <fullName evidence="13">C2H2-type domain-containing protein</fullName>
    </recommendedName>
</protein>
<dbReference type="PROSITE" id="PS00028">
    <property type="entry name" value="ZINC_FINGER_C2H2_1"/>
    <property type="match status" value="14"/>
</dbReference>
<dbReference type="InterPro" id="IPR036236">
    <property type="entry name" value="Znf_C2H2_sf"/>
</dbReference>
<feature type="domain" description="C2H2-type" evidence="13">
    <location>
        <begin position="793"/>
        <end position="820"/>
    </location>
</feature>
<keyword evidence="10" id="KW-0539">Nucleus</keyword>
<evidence type="ECO:0000256" key="2">
    <source>
        <dbReference type="ARBA" id="ARBA00006991"/>
    </source>
</evidence>
<dbReference type="FunFam" id="3.30.160.60:FF:000110">
    <property type="entry name" value="Zinc finger protein-like"/>
    <property type="match status" value="1"/>
</dbReference>
<feature type="region of interest" description="Disordered" evidence="12">
    <location>
        <begin position="228"/>
        <end position="339"/>
    </location>
</feature>
<feature type="compositionally biased region" description="Basic and acidic residues" evidence="12">
    <location>
        <begin position="247"/>
        <end position="259"/>
    </location>
</feature>
<evidence type="ECO:0000256" key="11">
    <source>
        <dbReference type="PROSITE-ProRule" id="PRU00042"/>
    </source>
</evidence>
<dbReference type="InterPro" id="IPR013087">
    <property type="entry name" value="Znf_C2H2_type"/>
</dbReference>
<dbReference type="GO" id="GO:0005634">
    <property type="term" value="C:nucleus"/>
    <property type="evidence" value="ECO:0007669"/>
    <property type="project" value="UniProtKB-SubCell"/>
</dbReference>
<dbReference type="FunFam" id="3.30.160.60:FF:000145">
    <property type="entry name" value="Zinc finger protein 574"/>
    <property type="match status" value="1"/>
</dbReference>
<evidence type="ECO:0000256" key="5">
    <source>
        <dbReference type="ARBA" id="ARBA00022771"/>
    </source>
</evidence>
<keyword evidence="4" id="KW-0677">Repeat</keyword>
<proteinExistence type="inferred from homology"/>
<comment type="subcellular location">
    <subcellularLocation>
        <location evidence="1">Nucleus</location>
    </subcellularLocation>
</comment>
<keyword evidence="15" id="KW-1185">Reference proteome</keyword>
<dbReference type="FunFam" id="3.30.160.60:FF:000322">
    <property type="entry name" value="GDNF-inducible zinc finger protein 1"/>
    <property type="match status" value="1"/>
</dbReference>
<keyword evidence="5 11" id="KW-0863">Zinc-finger</keyword>
<gene>
    <name evidence="14" type="ORF">HOLleu_01166</name>
</gene>
<feature type="domain" description="C2H2-type" evidence="13">
    <location>
        <begin position="708"/>
        <end position="736"/>
    </location>
</feature>
<feature type="region of interest" description="Disordered" evidence="12">
    <location>
        <begin position="1"/>
        <end position="53"/>
    </location>
</feature>
<dbReference type="FunFam" id="3.30.160.60:FF:002343">
    <property type="entry name" value="Zinc finger protein 33A"/>
    <property type="match status" value="1"/>
</dbReference>
<evidence type="ECO:0000256" key="6">
    <source>
        <dbReference type="ARBA" id="ARBA00022833"/>
    </source>
</evidence>
<feature type="domain" description="C2H2-type" evidence="13">
    <location>
        <begin position="568"/>
        <end position="595"/>
    </location>
</feature>
<dbReference type="FunFam" id="3.30.160.60:FF:000325">
    <property type="entry name" value="ZFP90 zinc finger protein"/>
    <property type="match status" value="1"/>
</dbReference>
<feature type="domain" description="C2H2-type" evidence="13">
    <location>
        <begin position="933"/>
        <end position="960"/>
    </location>
</feature>
<dbReference type="FunFam" id="3.30.160.60:FF:001049">
    <property type="entry name" value="zinc finger protein 319"/>
    <property type="match status" value="1"/>
</dbReference>
<dbReference type="PROSITE" id="PS50157">
    <property type="entry name" value="ZINC_FINGER_C2H2_2"/>
    <property type="match status" value="15"/>
</dbReference>
<feature type="domain" description="C2H2-type" evidence="13">
    <location>
        <begin position="624"/>
        <end position="651"/>
    </location>
</feature>
<name>A0A9Q1HJ33_HOLLE</name>
<keyword evidence="7" id="KW-0805">Transcription regulation</keyword>